<gene>
    <name evidence="2" type="ORF">BJ212DRAFT_1319760</name>
</gene>
<dbReference type="EMBL" id="JABBWG010000003">
    <property type="protein sequence ID" value="KAG1824378.1"/>
    <property type="molecule type" value="Genomic_DNA"/>
</dbReference>
<dbReference type="GeneID" id="64628381"/>
<comment type="caution">
    <text evidence="2">The sequence shown here is derived from an EMBL/GenBank/DDBJ whole genome shotgun (WGS) entry which is preliminary data.</text>
</comment>
<sequence>MRFPFLLLVTALVACMSVTACHHGGKKCKKDSQCCTGLSCRWDGDAKGHKTCQE</sequence>
<reference evidence="2" key="1">
    <citation type="journal article" date="2020" name="New Phytol.">
        <title>Comparative genomics reveals dynamic genome evolution in host specialist ectomycorrhizal fungi.</title>
        <authorList>
            <person name="Lofgren L.A."/>
            <person name="Nguyen N.H."/>
            <person name="Vilgalys R."/>
            <person name="Ruytinx J."/>
            <person name="Liao H.L."/>
            <person name="Branco S."/>
            <person name="Kuo A."/>
            <person name="LaButti K."/>
            <person name="Lipzen A."/>
            <person name="Andreopoulos W."/>
            <person name="Pangilinan J."/>
            <person name="Riley R."/>
            <person name="Hundley H."/>
            <person name="Na H."/>
            <person name="Barry K."/>
            <person name="Grigoriev I.V."/>
            <person name="Stajich J.E."/>
            <person name="Kennedy P.G."/>
        </authorList>
    </citation>
    <scope>NUCLEOTIDE SEQUENCE</scope>
    <source>
        <strain evidence="2">MN1</strain>
    </source>
</reference>
<organism evidence="2 3">
    <name type="scientific">Suillus subaureus</name>
    <dbReference type="NCBI Taxonomy" id="48587"/>
    <lineage>
        <taxon>Eukaryota</taxon>
        <taxon>Fungi</taxon>
        <taxon>Dikarya</taxon>
        <taxon>Basidiomycota</taxon>
        <taxon>Agaricomycotina</taxon>
        <taxon>Agaricomycetes</taxon>
        <taxon>Agaricomycetidae</taxon>
        <taxon>Boletales</taxon>
        <taxon>Suillineae</taxon>
        <taxon>Suillaceae</taxon>
        <taxon>Suillus</taxon>
    </lineage>
</organism>
<keyword evidence="1" id="KW-0732">Signal</keyword>
<protein>
    <submittedName>
        <fullName evidence="2">Uncharacterized protein</fullName>
    </submittedName>
</protein>
<evidence type="ECO:0000313" key="2">
    <source>
        <dbReference type="EMBL" id="KAG1824378.1"/>
    </source>
</evidence>
<accession>A0A9P7ELK6</accession>
<dbReference type="PROSITE" id="PS51257">
    <property type="entry name" value="PROKAR_LIPOPROTEIN"/>
    <property type="match status" value="1"/>
</dbReference>
<keyword evidence="3" id="KW-1185">Reference proteome</keyword>
<evidence type="ECO:0000313" key="3">
    <source>
        <dbReference type="Proteomes" id="UP000807769"/>
    </source>
</evidence>
<proteinExistence type="predicted"/>
<name>A0A9P7ELK6_9AGAM</name>
<feature type="chain" id="PRO_5040414017" evidence="1">
    <location>
        <begin position="21"/>
        <end position="54"/>
    </location>
</feature>
<evidence type="ECO:0000256" key="1">
    <source>
        <dbReference type="SAM" id="SignalP"/>
    </source>
</evidence>
<feature type="signal peptide" evidence="1">
    <location>
        <begin position="1"/>
        <end position="20"/>
    </location>
</feature>
<dbReference type="RefSeq" id="XP_041198095.1">
    <property type="nucleotide sequence ID" value="XM_041334364.1"/>
</dbReference>
<dbReference type="Proteomes" id="UP000807769">
    <property type="component" value="Unassembled WGS sequence"/>
</dbReference>
<dbReference type="OrthoDB" id="2691900at2759"/>
<dbReference type="AlphaFoldDB" id="A0A9P7ELK6"/>